<protein>
    <submittedName>
        <fullName evidence="1">Uncharacterized protein</fullName>
    </submittedName>
</protein>
<dbReference type="STRING" id="997884.HMPREF1068_02472"/>
<proteinExistence type="predicted"/>
<organism evidence="1 2">
    <name type="scientific">Bacteroides nordii CL02T12C05</name>
    <dbReference type="NCBI Taxonomy" id="997884"/>
    <lineage>
        <taxon>Bacteria</taxon>
        <taxon>Pseudomonadati</taxon>
        <taxon>Bacteroidota</taxon>
        <taxon>Bacteroidia</taxon>
        <taxon>Bacteroidales</taxon>
        <taxon>Bacteroidaceae</taxon>
        <taxon>Bacteroides</taxon>
    </lineage>
</organism>
<comment type="caution">
    <text evidence="1">The sequence shown here is derived from an EMBL/GenBank/DDBJ whole genome shotgun (WGS) entry which is preliminary data.</text>
</comment>
<reference evidence="1 2" key="1">
    <citation type="submission" date="2012-02" db="EMBL/GenBank/DDBJ databases">
        <title>The Genome Sequence of Bacteroides nordii CL02T12C05.</title>
        <authorList>
            <consortium name="The Broad Institute Genome Sequencing Platform"/>
            <person name="Earl A."/>
            <person name="Ward D."/>
            <person name="Feldgarden M."/>
            <person name="Gevers D."/>
            <person name="Zitomersky N.L."/>
            <person name="Coyne M.J."/>
            <person name="Comstock L.E."/>
            <person name="Young S.K."/>
            <person name="Zeng Q."/>
            <person name="Gargeya S."/>
            <person name="Fitzgerald M."/>
            <person name="Haas B."/>
            <person name="Abouelleil A."/>
            <person name="Alvarado L."/>
            <person name="Arachchi H.M."/>
            <person name="Berlin A."/>
            <person name="Chapman S.B."/>
            <person name="Gearin G."/>
            <person name="Goldberg J."/>
            <person name="Griggs A."/>
            <person name="Gujja S."/>
            <person name="Hansen M."/>
            <person name="Heiman D."/>
            <person name="Howarth C."/>
            <person name="Larimer J."/>
            <person name="Lui A."/>
            <person name="MacDonald P.J.P."/>
            <person name="McCowen C."/>
            <person name="Montmayeur A."/>
            <person name="Murphy C."/>
            <person name="Neiman D."/>
            <person name="Pearson M."/>
            <person name="Priest M."/>
            <person name="Roberts A."/>
            <person name="Saif S."/>
            <person name="Shea T."/>
            <person name="Sisk P."/>
            <person name="Stolte C."/>
            <person name="Sykes S."/>
            <person name="Wortman J."/>
            <person name="Nusbaum C."/>
            <person name="Birren B."/>
        </authorList>
    </citation>
    <scope>NUCLEOTIDE SEQUENCE [LARGE SCALE GENOMIC DNA]</scope>
    <source>
        <strain evidence="1 2">CL02T12C05</strain>
    </source>
</reference>
<dbReference type="Gene3D" id="3.40.50.150">
    <property type="entry name" value="Vaccinia Virus protein VP39"/>
    <property type="match status" value="1"/>
</dbReference>
<sequence>MPYTHFGKQADVFKHVILCEVLKREKPDLYVETNSACAEYMLSNSLEQQYGICHFLNNISEYNEFTDSNYLNLERKAYRDHLYLGSPGLAMNILNSPSDELLFFDIEKEPLKNIEAFAQRDGFRNRIRTFNQDSIRGTVELLPSLLLYTLIRMK</sequence>
<evidence type="ECO:0000313" key="2">
    <source>
        <dbReference type="Proteomes" id="UP000003089"/>
    </source>
</evidence>
<dbReference type="AlphaFoldDB" id="I9S3T6"/>
<dbReference type="SUPFAM" id="SSF53335">
    <property type="entry name" value="S-adenosyl-L-methionine-dependent methyltransferases"/>
    <property type="match status" value="1"/>
</dbReference>
<accession>I9S3T6</accession>
<dbReference type="Proteomes" id="UP000003089">
    <property type="component" value="Unassembled WGS sequence"/>
</dbReference>
<keyword evidence="2" id="KW-1185">Reference proteome</keyword>
<dbReference type="EMBL" id="AGXS01000016">
    <property type="protein sequence ID" value="EIY49913.1"/>
    <property type="molecule type" value="Genomic_DNA"/>
</dbReference>
<gene>
    <name evidence="1" type="ORF">HMPREF1068_02472</name>
</gene>
<evidence type="ECO:0000313" key="1">
    <source>
        <dbReference type="EMBL" id="EIY49913.1"/>
    </source>
</evidence>
<dbReference type="PATRIC" id="fig|997884.3.peg.2540"/>
<dbReference type="HOGENOM" id="CLU_1700722_0_0_10"/>
<dbReference type="InterPro" id="IPR029063">
    <property type="entry name" value="SAM-dependent_MTases_sf"/>
</dbReference>
<name>I9S3T6_9BACE</name>
<dbReference type="eggNOG" id="COG2961">
    <property type="taxonomic scope" value="Bacteria"/>
</dbReference>